<evidence type="ECO:0000313" key="2">
    <source>
        <dbReference type="Proteomes" id="UP000016491"/>
    </source>
</evidence>
<dbReference type="EMBL" id="AWSU01000335">
    <property type="protein sequence ID" value="ERI74327.1"/>
    <property type="molecule type" value="Genomic_DNA"/>
</dbReference>
<reference evidence="1 2" key="1">
    <citation type="submission" date="2013-07" db="EMBL/GenBank/DDBJ databases">
        <authorList>
            <person name="Weinstock G."/>
            <person name="Sodergren E."/>
            <person name="Wylie T."/>
            <person name="Fulton L."/>
            <person name="Fulton R."/>
            <person name="Fronick C."/>
            <person name="O'Laughlin M."/>
            <person name="Godfrey J."/>
            <person name="Miner T."/>
            <person name="Herter B."/>
            <person name="Appelbaum E."/>
            <person name="Cordes M."/>
            <person name="Lek S."/>
            <person name="Wollam A."/>
            <person name="Pepin K.H."/>
            <person name="Palsikar V.B."/>
            <person name="Mitreva M."/>
            <person name="Wilson R.K."/>
        </authorList>
    </citation>
    <scope>NUCLEOTIDE SEQUENCE [LARGE SCALE GENOMIC DNA]</scope>
    <source>
        <strain evidence="1 2">ATCC 14940</strain>
    </source>
</reference>
<sequence>MRLYLIPTENHGIIQYATTHNYKAFPGIKQYYSAVVGTQNQFALIICFSV</sequence>
<accession>A0ABC9TSM0</accession>
<comment type="caution">
    <text evidence="1">The sequence shown here is derived from an EMBL/GenBank/DDBJ whole genome shotgun (WGS) entry which is preliminary data.</text>
</comment>
<organism evidence="1 2">
    <name type="scientific">[Clostridium] symbiosum ATCC 14940</name>
    <dbReference type="NCBI Taxonomy" id="411472"/>
    <lineage>
        <taxon>Bacteria</taxon>
        <taxon>Bacillati</taxon>
        <taxon>Bacillota</taxon>
        <taxon>Clostridia</taxon>
        <taxon>Lachnospirales</taxon>
        <taxon>Lachnospiraceae</taxon>
        <taxon>Otoolea</taxon>
    </lineage>
</organism>
<proteinExistence type="predicted"/>
<protein>
    <submittedName>
        <fullName evidence="1">Uncharacterized protein</fullName>
    </submittedName>
</protein>
<gene>
    <name evidence="1" type="ORF">CLOSYM_04087</name>
</gene>
<evidence type="ECO:0000313" key="1">
    <source>
        <dbReference type="EMBL" id="ERI74327.1"/>
    </source>
</evidence>
<name>A0ABC9TSM0_CLOSY</name>
<dbReference type="Proteomes" id="UP000016491">
    <property type="component" value="Unassembled WGS sequence"/>
</dbReference>
<dbReference type="AlphaFoldDB" id="A0ABC9TSM0"/>